<keyword evidence="1 3" id="KW-0812">Transmembrane</keyword>
<reference evidence="3 4" key="2">
    <citation type="submission" date="2024-05" db="EMBL/GenBank/DDBJ databases">
        <authorList>
            <person name="Chen Y."/>
            <person name="Shah S."/>
            <person name="Dougan E. K."/>
            <person name="Thang M."/>
            <person name="Chan C."/>
        </authorList>
    </citation>
    <scope>NUCLEOTIDE SEQUENCE [LARGE SCALE GENOMIC DNA]</scope>
</reference>
<dbReference type="Proteomes" id="UP001152797">
    <property type="component" value="Unassembled WGS sequence"/>
</dbReference>
<keyword evidence="1" id="KW-0472">Membrane</keyword>
<dbReference type="OrthoDB" id="420448at2759"/>
<keyword evidence="4" id="KW-1185">Reference proteome</keyword>
<evidence type="ECO:0000313" key="3">
    <source>
        <dbReference type="EMBL" id="CAL4778534.1"/>
    </source>
</evidence>
<evidence type="ECO:0000313" key="4">
    <source>
        <dbReference type="Proteomes" id="UP001152797"/>
    </source>
</evidence>
<dbReference type="AlphaFoldDB" id="A0A9P1FYT9"/>
<evidence type="ECO:0000313" key="2">
    <source>
        <dbReference type="EMBL" id="CAI3991222.1"/>
    </source>
</evidence>
<dbReference type="EMBL" id="CAMXCT020001561">
    <property type="protein sequence ID" value="CAL1144597.1"/>
    <property type="molecule type" value="Genomic_DNA"/>
</dbReference>
<gene>
    <name evidence="2" type="ORF">C1SCF055_LOCUS18148</name>
</gene>
<accession>A0A9P1FYT9</accession>
<organism evidence="2">
    <name type="scientific">Cladocopium goreaui</name>
    <dbReference type="NCBI Taxonomy" id="2562237"/>
    <lineage>
        <taxon>Eukaryota</taxon>
        <taxon>Sar</taxon>
        <taxon>Alveolata</taxon>
        <taxon>Dinophyceae</taxon>
        <taxon>Suessiales</taxon>
        <taxon>Symbiodiniaceae</taxon>
        <taxon>Cladocopium</taxon>
    </lineage>
</organism>
<comment type="caution">
    <text evidence="2">The sequence shown here is derived from an EMBL/GenBank/DDBJ whole genome shotgun (WGS) entry which is preliminary data.</text>
</comment>
<feature type="transmembrane region" description="Helical" evidence="1">
    <location>
        <begin position="90"/>
        <end position="110"/>
    </location>
</feature>
<dbReference type="EMBL" id="CAMXCT030001561">
    <property type="protein sequence ID" value="CAL4778534.1"/>
    <property type="molecule type" value="Genomic_DNA"/>
</dbReference>
<feature type="transmembrane region" description="Helical" evidence="1">
    <location>
        <begin position="130"/>
        <end position="149"/>
    </location>
</feature>
<sequence>MSQEFRVVFHHGHWAMPRRATSAEMLRAVPAEKVLERCGTHLWSQKRSTSQKAELFEHSKPVTSIDEFWSHSWHGRQRWKVWCLLYVKNAWPALFVSTATAALVALLFAFELLPGWVKTSNYAPPEPHAYGAWGCWTGVLTYLLMIILWKPRADVFVDLFCIHQANPRLKAEGLLSIGAILKNSESMLLLWDDTYLKRLWCVFELAGFLRSHQAQGRLVIKPTILGPATFWNVIAITFVVSTDLVFSGIPGGSVTRFLLVFITTCAVAWPILVWRRGMVTLKRQLAEFTFAKTVCHCCMRGHIDDNGGPIECDRELLGTSICNWFGSVDEFDNLVRSDVEAELKKQLAVSPFGYTWVLHAGVPILWAQGCFVQLKQKGAKA</sequence>
<evidence type="ECO:0000256" key="1">
    <source>
        <dbReference type="SAM" id="Phobius"/>
    </source>
</evidence>
<proteinExistence type="predicted"/>
<protein>
    <submittedName>
        <fullName evidence="3">Transmembrane protein</fullName>
    </submittedName>
</protein>
<feature type="transmembrane region" description="Helical" evidence="1">
    <location>
        <begin position="255"/>
        <end position="274"/>
    </location>
</feature>
<reference evidence="2" key="1">
    <citation type="submission" date="2022-10" db="EMBL/GenBank/DDBJ databases">
        <authorList>
            <person name="Chen Y."/>
            <person name="Dougan E. K."/>
            <person name="Chan C."/>
            <person name="Rhodes N."/>
            <person name="Thang M."/>
        </authorList>
    </citation>
    <scope>NUCLEOTIDE SEQUENCE</scope>
</reference>
<dbReference type="EMBL" id="CAMXCT010001561">
    <property type="protein sequence ID" value="CAI3991222.1"/>
    <property type="molecule type" value="Genomic_DNA"/>
</dbReference>
<name>A0A9P1FYT9_9DINO</name>
<keyword evidence="1" id="KW-1133">Transmembrane helix</keyword>